<dbReference type="SUPFAM" id="SSF56935">
    <property type="entry name" value="Porins"/>
    <property type="match status" value="1"/>
</dbReference>
<evidence type="ECO:0000313" key="2">
    <source>
        <dbReference type="Proteomes" id="UP000515369"/>
    </source>
</evidence>
<dbReference type="EMBL" id="CP059732">
    <property type="protein sequence ID" value="QMW03318.1"/>
    <property type="molecule type" value="Genomic_DNA"/>
</dbReference>
<name>A0A7G5GWS6_9BACT</name>
<dbReference type="KEGG" id="sfol:H3H32_36615"/>
<organism evidence="1 2">
    <name type="scientific">Spirosoma foliorum</name>
    <dbReference type="NCBI Taxonomy" id="2710596"/>
    <lineage>
        <taxon>Bacteria</taxon>
        <taxon>Pseudomonadati</taxon>
        <taxon>Bacteroidota</taxon>
        <taxon>Cytophagia</taxon>
        <taxon>Cytophagales</taxon>
        <taxon>Cytophagaceae</taxon>
        <taxon>Spirosoma</taxon>
    </lineage>
</organism>
<sequence length="384" mass="42551">MPQQNVVGSVKLAKLFAKKLFVNAEFAVSGIVNDQRAPASIRGRTMLNSFGGLLSANASTVYQKAIRTSIAYKGRGITAGLDYSRVDPEYRTLAAYYFNNNLESIAASFATQLNQGKISLAANAGLQRDNLDGKRLQTLNRWVGAANINWMPSEHLNAVLSYSSFASYSNLRSSYDYLTQITPYNALDTLNFRQINQSLLANFNVQLPSSKDVSRTLSANFIYQSGADQQGNTQNHSRLYNASLNYGHTLRPRHLTLGAAVILSRNDLQVVNDLMWGPSLSLTKSWFDEQLRATAGATYSRATTRQTDPAIQLPNAQPVNVINARMAVNYVLKKKHTLNLNVIYLNRNQGITTDSQLPSFQEITTTLGYAYQFTVLQTARAQSH</sequence>
<reference evidence="1 2" key="1">
    <citation type="submission" date="2020-07" db="EMBL/GenBank/DDBJ databases">
        <title>Spirosoma foliorum sp. nov., isolated from the leaves on the Nejang mountain Korea, Republic of.</title>
        <authorList>
            <person name="Ho H."/>
            <person name="Lee Y.-J."/>
            <person name="Nurcahyanto D.-A."/>
            <person name="Kim S.-G."/>
        </authorList>
    </citation>
    <scope>NUCLEOTIDE SEQUENCE [LARGE SCALE GENOMIC DNA]</scope>
    <source>
        <strain evidence="1 2">PL0136</strain>
    </source>
</reference>
<evidence type="ECO:0000313" key="1">
    <source>
        <dbReference type="EMBL" id="QMW03318.1"/>
    </source>
</evidence>
<evidence type="ECO:0008006" key="3">
    <source>
        <dbReference type="Google" id="ProtNLM"/>
    </source>
</evidence>
<dbReference type="Proteomes" id="UP000515369">
    <property type="component" value="Chromosome"/>
</dbReference>
<protein>
    <recommendedName>
        <fullName evidence="3">TonB-dependent receptor</fullName>
    </recommendedName>
</protein>
<gene>
    <name evidence="1" type="ORF">H3H32_36615</name>
</gene>
<keyword evidence="2" id="KW-1185">Reference proteome</keyword>
<dbReference type="RefSeq" id="WP_182460605.1">
    <property type="nucleotide sequence ID" value="NZ_CP059732.1"/>
</dbReference>
<accession>A0A7G5GWS6</accession>
<proteinExistence type="predicted"/>
<dbReference type="AlphaFoldDB" id="A0A7G5GWS6"/>